<dbReference type="GO" id="GO:0005509">
    <property type="term" value="F:calcium ion binding"/>
    <property type="evidence" value="ECO:0007669"/>
    <property type="project" value="InterPro"/>
</dbReference>
<feature type="domain" description="EF-hand" evidence="11">
    <location>
        <begin position="476"/>
        <end position="511"/>
    </location>
</feature>
<protein>
    <submittedName>
        <fullName evidence="12">Serine/threonine protein kinase</fullName>
    </submittedName>
</protein>
<dbReference type="AlphaFoldDB" id="A0A9K3Q4J6"/>
<gene>
    <name evidence="12" type="ORF">IV203_019488</name>
</gene>
<proteinExistence type="inferred from homology"/>
<dbReference type="SMART" id="SM00054">
    <property type="entry name" value="EFh"/>
    <property type="match status" value="4"/>
</dbReference>
<evidence type="ECO:0000259" key="11">
    <source>
        <dbReference type="PROSITE" id="PS50222"/>
    </source>
</evidence>
<keyword evidence="13" id="KW-1185">Reference proteome</keyword>
<dbReference type="GO" id="GO:0005524">
    <property type="term" value="F:ATP binding"/>
    <property type="evidence" value="ECO:0007669"/>
    <property type="project" value="UniProtKB-KW"/>
</dbReference>
<dbReference type="SMART" id="SM00220">
    <property type="entry name" value="S_TKc"/>
    <property type="match status" value="1"/>
</dbReference>
<evidence type="ECO:0000313" key="12">
    <source>
        <dbReference type="EMBL" id="KAG7370918.1"/>
    </source>
</evidence>
<feature type="domain" description="EF-hand" evidence="11">
    <location>
        <begin position="439"/>
        <end position="474"/>
    </location>
</feature>
<sequence length="512" mass="58261">MTDRSSSAVSKPVLDPTLETPAPKLYGEVTVTQHEWGTSVWEDYDQLEMLADSGTGEIWLCQKKTDKRTVEEEDDDNDNVISNETDARQKQLYVIKTIDKNFLSGMFAKELRNEVDILRQLDHPHIVRIYGVYEDLNSIYLVMEYCPGGDLTTRFPYSEAQVARIMTQVLSAVVCCHQHKVVHRDLKLENITWATENTVKLLDFGYAQKYRRPRGDYTMKMDVGTTYTLSPQVIEGEYSERTDEWGVGVMAYMLLTGGTKPFDADENIRLRDEIRKGKYSMDGQGWENVSQEAKDFVSSLLEYKEEKRITAEEALESPWLKFHDNNQEELNESVIDTVAEALITTVQVPKLKRLSMLILAHEAAESEIEHLRKAFAAMDSTKDGTIRLQEFQSIIQNSKTLNIGTDELTEVFQELDLNDTGAICYTDFLSATLESMAKIDKNMVAEAFDRLDVESDGVIDKEDLQAVLAFDSDREAAQDRVEEILSEVDTNHSGKIGFETFSSMFDDVPKDD</sequence>
<dbReference type="FunFam" id="1.10.510.10:FF:000571">
    <property type="entry name" value="Maternal embryonic leucine zipper kinase"/>
    <property type="match status" value="1"/>
</dbReference>
<dbReference type="InterPro" id="IPR050205">
    <property type="entry name" value="CDPK_Ser/Thr_kinases"/>
</dbReference>
<evidence type="ECO:0000256" key="8">
    <source>
        <dbReference type="ARBA" id="ARBA00024334"/>
    </source>
</evidence>
<dbReference type="PANTHER" id="PTHR24349">
    <property type="entry name" value="SERINE/THREONINE-PROTEIN KINASE"/>
    <property type="match status" value="1"/>
</dbReference>
<dbReference type="Pfam" id="PF00069">
    <property type="entry name" value="Pkinase"/>
    <property type="match status" value="1"/>
</dbReference>
<accession>A0A9K3Q4J6</accession>
<keyword evidence="3" id="KW-0808">Transferase</keyword>
<name>A0A9K3Q4J6_9STRA</name>
<dbReference type="InterPro" id="IPR000719">
    <property type="entry name" value="Prot_kinase_dom"/>
</dbReference>
<dbReference type="PROSITE" id="PS00018">
    <property type="entry name" value="EF_HAND_1"/>
    <property type="match status" value="1"/>
</dbReference>
<evidence type="ECO:0000256" key="1">
    <source>
        <dbReference type="ARBA" id="ARBA00001946"/>
    </source>
</evidence>
<keyword evidence="5" id="KW-0547">Nucleotide-binding</keyword>
<dbReference type="PROSITE" id="PS50011">
    <property type="entry name" value="PROTEIN_KINASE_DOM"/>
    <property type="match status" value="1"/>
</dbReference>
<evidence type="ECO:0000256" key="6">
    <source>
        <dbReference type="ARBA" id="ARBA00022777"/>
    </source>
</evidence>
<keyword evidence="2 12" id="KW-0723">Serine/threonine-protein kinase</keyword>
<feature type="domain" description="EF-hand" evidence="11">
    <location>
        <begin position="366"/>
        <end position="401"/>
    </location>
</feature>
<keyword evidence="6 12" id="KW-0418">Kinase</keyword>
<dbReference type="EMBL" id="JAGRRH010000004">
    <property type="protein sequence ID" value="KAG7370918.1"/>
    <property type="molecule type" value="Genomic_DNA"/>
</dbReference>
<evidence type="ECO:0000256" key="5">
    <source>
        <dbReference type="ARBA" id="ARBA00022741"/>
    </source>
</evidence>
<evidence type="ECO:0000256" key="9">
    <source>
        <dbReference type="SAM" id="MobiDB-lite"/>
    </source>
</evidence>
<evidence type="ECO:0000256" key="2">
    <source>
        <dbReference type="ARBA" id="ARBA00022527"/>
    </source>
</evidence>
<reference evidence="12" key="1">
    <citation type="journal article" date="2021" name="Sci. Rep.">
        <title>Diploid genomic architecture of Nitzschia inconspicua, an elite biomass production diatom.</title>
        <authorList>
            <person name="Oliver A."/>
            <person name="Podell S."/>
            <person name="Pinowska A."/>
            <person name="Traller J.C."/>
            <person name="Smith S.R."/>
            <person name="McClure R."/>
            <person name="Beliaev A."/>
            <person name="Bohutskyi P."/>
            <person name="Hill E.A."/>
            <person name="Rabines A."/>
            <person name="Zheng H."/>
            <person name="Allen L.Z."/>
            <person name="Kuo A."/>
            <person name="Grigoriev I.V."/>
            <person name="Allen A.E."/>
            <person name="Hazlebeck D."/>
            <person name="Allen E.E."/>
        </authorList>
    </citation>
    <scope>NUCLEOTIDE SEQUENCE</scope>
    <source>
        <strain evidence="12">Hildebrandi</strain>
    </source>
</reference>
<feature type="region of interest" description="Disordered" evidence="9">
    <location>
        <begin position="1"/>
        <end position="21"/>
    </location>
</feature>
<reference evidence="12" key="2">
    <citation type="submission" date="2021-04" db="EMBL/GenBank/DDBJ databases">
        <authorList>
            <person name="Podell S."/>
        </authorList>
    </citation>
    <scope>NUCLEOTIDE SEQUENCE</scope>
    <source>
        <strain evidence="12">Hildebrandi</strain>
    </source>
</reference>
<keyword evidence="4" id="KW-0677">Repeat</keyword>
<comment type="caution">
    <text evidence="12">The sequence shown here is derived from an EMBL/GenBank/DDBJ whole genome shotgun (WGS) entry which is preliminary data.</text>
</comment>
<evidence type="ECO:0000256" key="7">
    <source>
        <dbReference type="ARBA" id="ARBA00022840"/>
    </source>
</evidence>
<comment type="cofactor">
    <cofactor evidence="1">
        <name>Mg(2+)</name>
        <dbReference type="ChEBI" id="CHEBI:18420"/>
    </cofactor>
</comment>
<dbReference type="InterPro" id="IPR018247">
    <property type="entry name" value="EF_Hand_1_Ca_BS"/>
</dbReference>
<keyword evidence="7" id="KW-0067">ATP-binding</keyword>
<evidence type="ECO:0000256" key="3">
    <source>
        <dbReference type="ARBA" id="ARBA00022679"/>
    </source>
</evidence>
<evidence type="ECO:0000259" key="10">
    <source>
        <dbReference type="PROSITE" id="PS50011"/>
    </source>
</evidence>
<feature type="domain" description="Protein kinase" evidence="10">
    <location>
        <begin position="44"/>
        <end position="320"/>
    </location>
</feature>
<dbReference type="FunFam" id="1.10.238.10:FF:000003">
    <property type="entry name" value="Calmodulin A"/>
    <property type="match status" value="1"/>
</dbReference>
<evidence type="ECO:0000313" key="13">
    <source>
        <dbReference type="Proteomes" id="UP000693970"/>
    </source>
</evidence>
<dbReference type="GO" id="GO:0004674">
    <property type="term" value="F:protein serine/threonine kinase activity"/>
    <property type="evidence" value="ECO:0007669"/>
    <property type="project" value="UniProtKB-KW"/>
</dbReference>
<organism evidence="12 13">
    <name type="scientific">Nitzschia inconspicua</name>
    <dbReference type="NCBI Taxonomy" id="303405"/>
    <lineage>
        <taxon>Eukaryota</taxon>
        <taxon>Sar</taxon>
        <taxon>Stramenopiles</taxon>
        <taxon>Ochrophyta</taxon>
        <taxon>Bacillariophyta</taxon>
        <taxon>Bacillariophyceae</taxon>
        <taxon>Bacillariophycidae</taxon>
        <taxon>Bacillariales</taxon>
        <taxon>Bacillariaceae</taxon>
        <taxon>Nitzschia</taxon>
    </lineage>
</organism>
<evidence type="ECO:0000256" key="4">
    <source>
        <dbReference type="ARBA" id="ARBA00022737"/>
    </source>
</evidence>
<dbReference type="OrthoDB" id="346907at2759"/>
<dbReference type="InterPro" id="IPR002048">
    <property type="entry name" value="EF_hand_dom"/>
</dbReference>
<comment type="similarity">
    <text evidence="8">Belongs to the protein kinase superfamily. Ser/Thr protein kinase family. CDPK subfamily.</text>
</comment>
<dbReference type="PROSITE" id="PS50222">
    <property type="entry name" value="EF_HAND_2"/>
    <property type="match status" value="4"/>
</dbReference>
<feature type="domain" description="EF-hand" evidence="11">
    <location>
        <begin position="403"/>
        <end position="438"/>
    </location>
</feature>
<dbReference type="CDD" id="cd00051">
    <property type="entry name" value="EFh"/>
    <property type="match status" value="1"/>
</dbReference>
<dbReference type="Pfam" id="PF13499">
    <property type="entry name" value="EF-hand_7"/>
    <property type="match status" value="2"/>
</dbReference>
<dbReference type="Proteomes" id="UP000693970">
    <property type="component" value="Unassembled WGS sequence"/>
</dbReference>